<protein>
    <submittedName>
        <fullName evidence="11">ATP-binding cassette subfamily B protein</fullName>
    </submittedName>
</protein>
<dbReference type="NCBIfam" id="TIGR02204">
    <property type="entry name" value="MsbA_rel"/>
    <property type="match status" value="1"/>
</dbReference>
<feature type="transmembrane region" description="Helical" evidence="8">
    <location>
        <begin position="158"/>
        <end position="185"/>
    </location>
</feature>
<dbReference type="AlphaFoldDB" id="A0A7W6DHY6"/>
<evidence type="ECO:0000313" key="12">
    <source>
        <dbReference type="Proteomes" id="UP000552757"/>
    </source>
</evidence>
<feature type="transmembrane region" description="Helical" evidence="8">
    <location>
        <begin position="281"/>
        <end position="302"/>
    </location>
</feature>
<dbReference type="InterPro" id="IPR036640">
    <property type="entry name" value="ABC1_TM_sf"/>
</dbReference>
<dbReference type="PANTHER" id="PTHR43394">
    <property type="entry name" value="ATP-DEPENDENT PERMEASE MDL1, MITOCHONDRIAL"/>
    <property type="match status" value="1"/>
</dbReference>
<evidence type="ECO:0000256" key="6">
    <source>
        <dbReference type="ARBA" id="ARBA00023136"/>
    </source>
</evidence>
<comment type="caution">
    <text evidence="11">The sequence shown here is derived from an EMBL/GenBank/DDBJ whole genome shotgun (WGS) entry which is preliminary data.</text>
</comment>
<dbReference type="InterPro" id="IPR017871">
    <property type="entry name" value="ABC_transporter-like_CS"/>
</dbReference>
<feature type="domain" description="ABC transmembrane type-1" evidence="10">
    <location>
        <begin position="30"/>
        <end position="311"/>
    </location>
</feature>
<dbReference type="Proteomes" id="UP000552757">
    <property type="component" value="Unassembled WGS sequence"/>
</dbReference>
<reference evidence="11 12" key="1">
    <citation type="submission" date="2020-08" db="EMBL/GenBank/DDBJ databases">
        <title>Genomic Encyclopedia of Type Strains, Phase IV (KMG-IV): sequencing the most valuable type-strain genomes for metagenomic binning, comparative biology and taxonomic classification.</title>
        <authorList>
            <person name="Goeker M."/>
        </authorList>
    </citation>
    <scope>NUCLEOTIDE SEQUENCE [LARGE SCALE GENOMIC DNA]</scope>
    <source>
        <strain evidence="11 12">DSM 29348</strain>
    </source>
</reference>
<keyword evidence="12" id="KW-1185">Reference proteome</keyword>
<dbReference type="GO" id="GO:0090374">
    <property type="term" value="P:oligopeptide export from mitochondrion"/>
    <property type="evidence" value="ECO:0007669"/>
    <property type="project" value="TreeGrafter"/>
</dbReference>
<comment type="function">
    <text evidence="7">Part of an ABC transporter complex. Transmembrane domains (TMD) form a pore in the inner membrane and the ATP-binding domain (NBD) is responsible for energy generation.</text>
</comment>
<dbReference type="GO" id="GO:0005886">
    <property type="term" value="C:plasma membrane"/>
    <property type="evidence" value="ECO:0007669"/>
    <property type="project" value="UniProtKB-SubCell"/>
</dbReference>
<dbReference type="PROSITE" id="PS00211">
    <property type="entry name" value="ABC_TRANSPORTER_1"/>
    <property type="match status" value="1"/>
</dbReference>
<dbReference type="PROSITE" id="PS50893">
    <property type="entry name" value="ABC_TRANSPORTER_2"/>
    <property type="match status" value="1"/>
</dbReference>
<evidence type="ECO:0000259" key="9">
    <source>
        <dbReference type="PROSITE" id="PS50893"/>
    </source>
</evidence>
<dbReference type="Gene3D" id="3.40.50.300">
    <property type="entry name" value="P-loop containing nucleotide triphosphate hydrolases"/>
    <property type="match status" value="1"/>
</dbReference>
<feature type="transmembrane region" description="Helical" evidence="8">
    <location>
        <begin position="29"/>
        <end position="50"/>
    </location>
</feature>
<proteinExistence type="predicted"/>
<comment type="subcellular location">
    <subcellularLocation>
        <location evidence="1">Cell membrane</location>
        <topology evidence="1">Multi-pass membrane protein</topology>
    </subcellularLocation>
</comment>
<dbReference type="RefSeq" id="WP_183956317.1">
    <property type="nucleotide sequence ID" value="NZ_JACIEB010000008.1"/>
</dbReference>
<name>A0A7W6DHY6_9SPHN</name>
<dbReference type="InterPro" id="IPR027417">
    <property type="entry name" value="P-loop_NTPase"/>
</dbReference>
<evidence type="ECO:0000313" key="11">
    <source>
        <dbReference type="EMBL" id="MBB3983378.1"/>
    </source>
</evidence>
<dbReference type="InterPro" id="IPR011527">
    <property type="entry name" value="ABC1_TM_dom"/>
</dbReference>
<dbReference type="SUPFAM" id="SSF90123">
    <property type="entry name" value="ABC transporter transmembrane region"/>
    <property type="match status" value="1"/>
</dbReference>
<keyword evidence="3" id="KW-0547">Nucleotide-binding</keyword>
<evidence type="ECO:0000256" key="2">
    <source>
        <dbReference type="ARBA" id="ARBA00022692"/>
    </source>
</evidence>
<evidence type="ECO:0000256" key="5">
    <source>
        <dbReference type="ARBA" id="ARBA00022989"/>
    </source>
</evidence>
<sequence length="590" mass="62268">MAEQDKAARAPIGSLAMIWGAARRYPGRLAGAATALLISSAATLAIPSGFRLVIDRGFAGGGADIGRWFEYLFLIVIILALSTAARFYFVSWLGERVVADIRSATQANLLRQAPRFFEENRPSEIASRMTADTAIIDQVVGSTVSIALRNAVTGVGGLIYLFALAPKLAGLLLLGIPLILVPIIVMGRRVRRLSRASQDRLAAVGSVTTEVLGAMKIVQSFGQEAREAARFDATVEAGFATAKSRIRLRAVMTAIVIALIFGSIVAVMWQGAVDVAAGRLSGGSIAAFVITGGLVAGAFGSLSEVWGDLLRGAGAASRLHELMTAQPDISPPAQPRAIGDAGRAQLAFRNVRFHYPTRPDLAALQGIDLIVEPGETVAVVGPSGAGKSTLIQLAQRFYDPDSGAVLLNGVPLNEADPAAVRAMMALVPQDSVIFAASARDNLRYGRWDATDDQIWDAARAAHAEEFLRALPDGLDSELGEGGARLSGGQRQRVAIARALLRDVPLLLLDEATSALDAESERLVQDALARLMQGRTTIVIAHRLATVRAADRIVVMDGGRIVEQGNHAALIAQGGLYARLAALQFQEGVAA</sequence>
<feature type="transmembrane region" description="Helical" evidence="8">
    <location>
        <begin position="71"/>
        <end position="89"/>
    </location>
</feature>
<dbReference type="InterPro" id="IPR011918">
    <property type="entry name" value="ABC_MsbA_ATP-bd"/>
</dbReference>
<dbReference type="Gene3D" id="1.20.1560.10">
    <property type="entry name" value="ABC transporter type 1, transmembrane domain"/>
    <property type="match status" value="1"/>
</dbReference>
<gene>
    <name evidence="11" type="ORF">GGR44_003066</name>
</gene>
<dbReference type="SMART" id="SM00382">
    <property type="entry name" value="AAA"/>
    <property type="match status" value="1"/>
</dbReference>
<dbReference type="Pfam" id="PF00664">
    <property type="entry name" value="ABC_membrane"/>
    <property type="match status" value="1"/>
</dbReference>
<feature type="domain" description="ABC transporter" evidence="9">
    <location>
        <begin position="346"/>
        <end position="582"/>
    </location>
</feature>
<keyword evidence="2 8" id="KW-0812">Transmembrane</keyword>
<feature type="transmembrane region" description="Helical" evidence="8">
    <location>
        <begin position="250"/>
        <end position="269"/>
    </location>
</feature>
<dbReference type="InterPro" id="IPR003439">
    <property type="entry name" value="ABC_transporter-like_ATP-bd"/>
</dbReference>
<accession>A0A7W6DHY6</accession>
<evidence type="ECO:0000259" key="10">
    <source>
        <dbReference type="PROSITE" id="PS50929"/>
    </source>
</evidence>
<dbReference type="GO" id="GO:0005524">
    <property type="term" value="F:ATP binding"/>
    <property type="evidence" value="ECO:0007669"/>
    <property type="project" value="UniProtKB-KW"/>
</dbReference>
<keyword evidence="4 11" id="KW-0067">ATP-binding</keyword>
<dbReference type="Pfam" id="PF00005">
    <property type="entry name" value="ABC_tran"/>
    <property type="match status" value="1"/>
</dbReference>
<dbReference type="SUPFAM" id="SSF52540">
    <property type="entry name" value="P-loop containing nucleoside triphosphate hydrolases"/>
    <property type="match status" value="1"/>
</dbReference>
<organism evidence="11 12">
    <name type="scientific">Sphingobium fontiphilum</name>
    <dbReference type="NCBI Taxonomy" id="944425"/>
    <lineage>
        <taxon>Bacteria</taxon>
        <taxon>Pseudomonadati</taxon>
        <taxon>Pseudomonadota</taxon>
        <taxon>Alphaproteobacteria</taxon>
        <taxon>Sphingomonadales</taxon>
        <taxon>Sphingomonadaceae</taxon>
        <taxon>Sphingobium</taxon>
    </lineage>
</organism>
<evidence type="ECO:0000256" key="8">
    <source>
        <dbReference type="SAM" id="Phobius"/>
    </source>
</evidence>
<dbReference type="PROSITE" id="PS50929">
    <property type="entry name" value="ABC_TM1F"/>
    <property type="match status" value="1"/>
</dbReference>
<dbReference type="FunFam" id="3.40.50.300:FF:000218">
    <property type="entry name" value="Multidrug ABC transporter ATP-binding protein"/>
    <property type="match status" value="1"/>
</dbReference>
<evidence type="ECO:0000256" key="4">
    <source>
        <dbReference type="ARBA" id="ARBA00022840"/>
    </source>
</evidence>
<dbReference type="InterPro" id="IPR039421">
    <property type="entry name" value="Type_1_exporter"/>
</dbReference>
<dbReference type="GO" id="GO:0016887">
    <property type="term" value="F:ATP hydrolysis activity"/>
    <property type="evidence" value="ECO:0007669"/>
    <property type="project" value="InterPro"/>
</dbReference>
<dbReference type="GO" id="GO:0015421">
    <property type="term" value="F:ABC-type oligopeptide transporter activity"/>
    <property type="evidence" value="ECO:0007669"/>
    <property type="project" value="TreeGrafter"/>
</dbReference>
<evidence type="ECO:0000256" key="3">
    <source>
        <dbReference type="ARBA" id="ARBA00022741"/>
    </source>
</evidence>
<dbReference type="InterPro" id="IPR003593">
    <property type="entry name" value="AAA+_ATPase"/>
</dbReference>
<evidence type="ECO:0000256" key="1">
    <source>
        <dbReference type="ARBA" id="ARBA00004651"/>
    </source>
</evidence>
<dbReference type="CDD" id="cd18575">
    <property type="entry name" value="ABC_6TM_bac_exporter_ABCB8_10_like"/>
    <property type="match status" value="1"/>
</dbReference>
<keyword evidence="6 8" id="KW-0472">Membrane</keyword>
<dbReference type="PANTHER" id="PTHR43394:SF1">
    <property type="entry name" value="ATP-BINDING CASSETTE SUB-FAMILY B MEMBER 10, MITOCHONDRIAL"/>
    <property type="match status" value="1"/>
</dbReference>
<dbReference type="EMBL" id="JACIEB010000008">
    <property type="protein sequence ID" value="MBB3983378.1"/>
    <property type="molecule type" value="Genomic_DNA"/>
</dbReference>
<evidence type="ECO:0000256" key="7">
    <source>
        <dbReference type="ARBA" id="ARBA00024725"/>
    </source>
</evidence>
<keyword evidence="5 8" id="KW-1133">Transmembrane helix</keyword>